<gene>
    <name evidence="13" type="ORF">EB796_018761</name>
</gene>
<dbReference type="PANTHER" id="PTHR23328">
    <property type="entry name" value="RING-TYPE DOMAIN-CONTAINING PROTEIN"/>
    <property type="match status" value="1"/>
</dbReference>
<keyword evidence="14" id="KW-1185">Reference proteome</keyword>
<dbReference type="InterPro" id="IPR002372">
    <property type="entry name" value="PQQ_rpt_dom"/>
</dbReference>
<dbReference type="PROSITE" id="PS50089">
    <property type="entry name" value="ZF_RING_2"/>
    <property type="match status" value="1"/>
</dbReference>
<feature type="domain" description="RING-type" evidence="12">
    <location>
        <begin position="36"/>
        <end position="79"/>
    </location>
</feature>
<dbReference type="Gene3D" id="3.30.40.10">
    <property type="entry name" value="Zinc/RING finger domain, C3HC4 (zinc finger)"/>
    <property type="match status" value="1"/>
</dbReference>
<evidence type="ECO:0000313" key="13">
    <source>
        <dbReference type="EMBL" id="KAF6022936.1"/>
    </source>
</evidence>
<keyword evidence="8" id="KW-0833">Ubl conjugation pathway</keyword>
<dbReference type="GO" id="GO:0035861">
    <property type="term" value="C:site of double-strand break"/>
    <property type="evidence" value="ECO:0007669"/>
    <property type="project" value="TreeGrafter"/>
</dbReference>
<organism evidence="13 14">
    <name type="scientific">Bugula neritina</name>
    <name type="common">Brown bryozoan</name>
    <name type="synonym">Sertularia neritina</name>
    <dbReference type="NCBI Taxonomy" id="10212"/>
    <lineage>
        <taxon>Eukaryota</taxon>
        <taxon>Metazoa</taxon>
        <taxon>Spiralia</taxon>
        <taxon>Lophotrochozoa</taxon>
        <taxon>Bryozoa</taxon>
        <taxon>Gymnolaemata</taxon>
        <taxon>Cheilostomatida</taxon>
        <taxon>Flustrina</taxon>
        <taxon>Buguloidea</taxon>
        <taxon>Bugulidae</taxon>
        <taxon>Bugula</taxon>
    </lineage>
</organism>
<dbReference type="Pfam" id="PF13360">
    <property type="entry name" value="PQQ_2"/>
    <property type="match status" value="1"/>
</dbReference>
<dbReference type="InterPro" id="IPR011047">
    <property type="entry name" value="Quinoprotein_ADH-like_sf"/>
</dbReference>
<dbReference type="GO" id="GO:0005634">
    <property type="term" value="C:nucleus"/>
    <property type="evidence" value="ECO:0007669"/>
    <property type="project" value="UniProtKB-SubCell"/>
</dbReference>
<proteinExistence type="predicted"/>
<dbReference type="InterPro" id="IPR001841">
    <property type="entry name" value="Znf_RING"/>
</dbReference>
<dbReference type="OrthoDB" id="426657at2759"/>
<protein>
    <recommendedName>
        <fullName evidence="3">RING-type E3 ubiquitin transferase</fullName>
        <ecNumber evidence="3">2.3.2.27</ecNumber>
    </recommendedName>
</protein>
<comment type="subcellular location">
    <subcellularLocation>
        <location evidence="2">Nucleus</location>
    </subcellularLocation>
</comment>
<keyword evidence="9" id="KW-0862">Zinc</keyword>
<evidence type="ECO:0000256" key="6">
    <source>
        <dbReference type="ARBA" id="ARBA00022763"/>
    </source>
</evidence>
<dbReference type="Proteomes" id="UP000593567">
    <property type="component" value="Unassembled WGS sequence"/>
</dbReference>
<evidence type="ECO:0000256" key="4">
    <source>
        <dbReference type="ARBA" id="ARBA00022679"/>
    </source>
</evidence>
<accession>A0A7J7JBB0</accession>
<name>A0A7J7JBB0_BUGNE</name>
<evidence type="ECO:0000256" key="10">
    <source>
        <dbReference type="ARBA" id="ARBA00023242"/>
    </source>
</evidence>
<evidence type="ECO:0000313" key="14">
    <source>
        <dbReference type="Proteomes" id="UP000593567"/>
    </source>
</evidence>
<dbReference type="PROSITE" id="PS00518">
    <property type="entry name" value="ZF_RING_1"/>
    <property type="match status" value="1"/>
</dbReference>
<keyword evidence="5" id="KW-0479">Metal-binding</keyword>
<evidence type="ECO:0000256" key="9">
    <source>
        <dbReference type="ARBA" id="ARBA00022833"/>
    </source>
</evidence>
<evidence type="ECO:0000256" key="2">
    <source>
        <dbReference type="ARBA" id="ARBA00004123"/>
    </source>
</evidence>
<dbReference type="GO" id="GO:0061630">
    <property type="term" value="F:ubiquitin protein ligase activity"/>
    <property type="evidence" value="ECO:0007669"/>
    <property type="project" value="UniProtKB-EC"/>
</dbReference>
<dbReference type="SMART" id="SM00184">
    <property type="entry name" value="RING"/>
    <property type="match status" value="1"/>
</dbReference>
<dbReference type="SUPFAM" id="SSF57850">
    <property type="entry name" value="RING/U-box"/>
    <property type="match status" value="1"/>
</dbReference>
<dbReference type="PANTHER" id="PTHR23328:SF0">
    <property type="entry name" value="RING-TYPE DOMAIN-CONTAINING PROTEIN"/>
    <property type="match status" value="1"/>
</dbReference>
<keyword evidence="6" id="KW-0227">DNA damage</keyword>
<dbReference type="InterPro" id="IPR027370">
    <property type="entry name" value="Znf-RING_euk"/>
</dbReference>
<evidence type="ECO:0000256" key="8">
    <source>
        <dbReference type="ARBA" id="ARBA00022786"/>
    </source>
</evidence>
<dbReference type="GO" id="GO:0008270">
    <property type="term" value="F:zinc ion binding"/>
    <property type="evidence" value="ECO:0007669"/>
    <property type="project" value="UniProtKB-KW"/>
</dbReference>
<comment type="caution">
    <text evidence="13">The sequence shown here is derived from an EMBL/GenBank/DDBJ whole genome shotgun (WGS) entry which is preliminary data.</text>
</comment>
<reference evidence="13" key="1">
    <citation type="submission" date="2020-06" db="EMBL/GenBank/DDBJ databases">
        <title>Draft genome of Bugula neritina, a colonial animal packing powerful symbionts and potential medicines.</title>
        <authorList>
            <person name="Rayko M."/>
        </authorList>
    </citation>
    <scope>NUCLEOTIDE SEQUENCE [LARGE SCALE GENOMIC DNA]</scope>
    <source>
        <strain evidence="13">Kwan_BN1</strain>
    </source>
</reference>
<dbReference type="SUPFAM" id="SSF50998">
    <property type="entry name" value="Quinoprotein alcohol dehydrogenase-like"/>
    <property type="match status" value="1"/>
</dbReference>
<comment type="catalytic activity">
    <reaction evidence="1">
        <text>S-ubiquitinyl-[E2 ubiquitin-conjugating enzyme]-L-cysteine + [acceptor protein]-L-lysine = [E2 ubiquitin-conjugating enzyme]-L-cysteine + N(6)-ubiquitinyl-[acceptor protein]-L-lysine.</text>
        <dbReference type="EC" id="2.3.2.27"/>
    </reaction>
</comment>
<keyword evidence="7 11" id="KW-0863">Zinc-finger</keyword>
<evidence type="ECO:0000256" key="5">
    <source>
        <dbReference type="ARBA" id="ARBA00022723"/>
    </source>
</evidence>
<evidence type="ECO:0000256" key="3">
    <source>
        <dbReference type="ARBA" id="ARBA00012483"/>
    </source>
</evidence>
<dbReference type="Pfam" id="PF13445">
    <property type="entry name" value="zf-RING_UBOX"/>
    <property type="match status" value="1"/>
</dbReference>
<dbReference type="InterPro" id="IPR017907">
    <property type="entry name" value="Znf_RING_CS"/>
</dbReference>
<dbReference type="InterPro" id="IPR051657">
    <property type="entry name" value="RNF168/RNF169_E3_ubiq-ligase"/>
</dbReference>
<dbReference type="EC" id="2.3.2.27" evidence="3"/>
<evidence type="ECO:0000256" key="11">
    <source>
        <dbReference type="PROSITE-ProRule" id="PRU00175"/>
    </source>
</evidence>
<keyword evidence="10" id="KW-0539">Nucleus</keyword>
<dbReference type="GO" id="GO:0031491">
    <property type="term" value="F:nucleosome binding"/>
    <property type="evidence" value="ECO:0007669"/>
    <property type="project" value="TreeGrafter"/>
</dbReference>
<keyword evidence="4" id="KW-0808">Transferase</keyword>
<evidence type="ECO:0000256" key="7">
    <source>
        <dbReference type="ARBA" id="ARBA00022771"/>
    </source>
</evidence>
<dbReference type="AlphaFoldDB" id="A0A7J7JBB0"/>
<dbReference type="InterPro" id="IPR013083">
    <property type="entry name" value="Znf_RING/FYVE/PHD"/>
</dbReference>
<dbReference type="GO" id="GO:0006302">
    <property type="term" value="P:double-strand break repair"/>
    <property type="evidence" value="ECO:0007669"/>
    <property type="project" value="TreeGrafter"/>
</dbReference>
<dbReference type="EMBL" id="VXIV02002785">
    <property type="protein sequence ID" value="KAF6022936.1"/>
    <property type="molecule type" value="Genomic_DNA"/>
</dbReference>
<sequence>MSGKNILDCEGEIMEVKGDSFCFELLEPSSRVDLTCPVCLEVFYEAKTMPCGHSFCSQCIQTIIQRSAAIRSLSCPSCRTQHNSVVIHQLPINQRLQSLARAYRRQLSLGGDTVTLQTNEVDLMTLSNISDPTTTLVPNSRKSQVLEATRETAPACLEDRHSVVVKTGELKIGSKLFYKQVLSMVLINEDEVCVSTGSAIYCYRISTGGIRWTQEHRNVQSLAASHDLIFAAKNLEKLQYESGRFCSWHVLVLNLDGSTAAVIQAGLGQECSVAVSSNLLTIVDTGSYRNHAQPCVITVPLTNLSSTPKVHTTPRSCGRLVKPKIAIVSPTNEQFVVYDAGDGQLKSYKKTATNSLNLKWSHKVKGIISLANHTLTTMPDYPVFAVLLNGGIELRDMRTGKAIERREIKWCSSRPTSMSLNGDRVAVTDGYCVYIYTFSARTSLHASV</sequence>
<evidence type="ECO:0000259" key="12">
    <source>
        <dbReference type="PROSITE" id="PS50089"/>
    </source>
</evidence>
<evidence type="ECO:0000256" key="1">
    <source>
        <dbReference type="ARBA" id="ARBA00000900"/>
    </source>
</evidence>